<dbReference type="EMBL" id="BJZS01000110">
    <property type="protein sequence ID" value="GEO97148.1"/>
    <property type="molecule type" value="Genomic_DNA"/>
</dbReference>
<reference evidence="2 3" key="1">
    <citation type="submission" date="2019-07" db="EMBL/GenBank/DDBJ databases">
        <title>Whole genome shotgun sequence of Kocuria turfanensis NBRC 107627.</title>
        <authorList>
            <person name="Hosoyama A."/>
            <person name="Uohara A."/>
            <person name="Ohji S."/>
            <person name="Ichikawa N."/>
        </authorList>
    </citation>
    <scope>NUCLEOTIDE SEQUENCE [LARGE SCALE GENOMIC DNA]</scope>
    <source>
        <strain evidence="2 3">NBRC 107627</strain>
    </source>
</reference>
<gene>
    <name evidence="2" type="ORF">KTU01_32710</name>
</gene>
<evidence type="ECO:0000313" key="2">
    <source>
        <dbReference type="EMBL" id="GEO97148.1"/>
    </source>
</evidence>
<dbReference type="RefSeq" id="WP_154676743.1">
    <property type="nucleotide sequence ID" value="NZ_BJZS01000110.1"/>
</dbReference>
<organism evidence="2 3">
    <name type="scientific">Kocuria turfanensis</name>
    <dbReference type="NCBI Taxonomy" id="388357"/>
    <lineage>
        <taxon>Bacteria</taxon>
        <taxon>Bacillati</taxon>
        <taxon>Actinomycetota</taxon>
        <taxon>Actinomycetes</taxon>
        <taxon>Micrococcales</taxon>
        <taxon>Micrococcaceae</taxon>
        <taxon>Kocuria</taxon>
    </lineage>
</organism>
<protein>
    <submittedName>
        <fullName evidence="2">Uncharacterized protein</fullName>
    </submittedName>
</protein>
<feature type="compositionally biased region" description="Basic and acidic residues" evidence="1">
    <location>
        <begin position="38"/>
        <end position="49"/>
    </location>
</feature>
<name>A0A512IHM7_9MICC</name>
<sequence length="49" mass="5618">MTRQDVLRQRQATHRLPVLRQGEVWADGVLDNSTPDPRVSHRVDNLVGQ</sequence>
<evidence type="ECO:0000313" key="3">
    <source>
        <dbReference type="Proteomes" id="UP000321103"/>
    </source>
</evidence>
<dbReference type="Proteomes" id="UP000321103">
    <property type="component" value="Unassembled WGS sequence"/>
</dbReference>
<feature type="region of interest" description="Disordered" evidence="1">
    <location>
        <begin position="28"/>
        <end position="49"/>
    </location>
</feature>
<keyword evidence="3" id="KW-1185">Reference proteome</keyword>
<proteinExistence type="predicted"/>
<dbReference type="AlphaFoldDB" id="A0A512IHM7"/>
<comment type="caution">
    <text evidence="2">The sequence shown here is derived from an EMBL/GenBank/DDBJ whole genome shotgun (WGS) entry which is preliminary data.</text>
</comment>
<accession>A0A512IHM7</accession>
<evidence type="ECO:0000256" key="1">
    <source>
        <dbReference type="SAM" id="MobiDB-lite"/>
    </source>
</evidence>